<keyword evidence="2" id="KW-0479">Metal-binding</keyword>
<keyword evidence="3 9" id="KW-0863">Zinc-finger</keyword>
<evidence type="ECO:0000256" key="8">
    <source>
        <dbReference type="ARBA" id="ARBA00023242"/>
    </source>
</evidence>
<keyword evidence="8" id="KW-0539">Nucleus</keyword>
<evidence type="ECO:0000256" key="7">
    <source>
        <dbReference type="ARBA" id="ARBA00023163"/>
    </source>
</evidence>
<comment type="subcellular location">
    <subcellularLocation>
        <location evidence="1">Nucleus</location>
    </subcellularLocation>
</comment>
<evidence type="ECO:0000256" key="10">
    <source>
        <dbReference type="SAM" id="MobiDB-lite"/>
    </source>
</evidence>
<feature type="compositionally biased region" description="Polar residues" evidence="10">
    <location>
        <begin position="467"/>
        <end position="485"/>
    </location>
</feature>
<feature type="region of interest" description="Disordered" evidence="10">
    <location>
        <begin position="54"/>
        <end position="79"/>
    </location>
</feature>
<feature type="domain" description="BED-type" evidence="11">
    <location>
        <begin position="6"/>
        <end position="50"/>
    </location>
</feature>
<dbReference type="InterPro" id="IPR012337">
    <property type="entry name" value="RNaseH-like_sf"/>
</dbReference>
<dbReference type="InterPro" id="IPR036236">
    <property type="entry name" value="Znf_C2H2_sf"/>
</dbReference>
<gene>
    <name evidence="13" type="primary">LOC101858917</name>
</gene>
<dbReference type="PROSITE" id="PS50808">
    <property type="entry name" value="ZF_BED"/>
    <property type="match status" value="1"/>
</dbReference>
<proteinExistence type="predicted"/>
<evidence type="ECO:0000256" key="2">
    <source>
        <dbReference type="ARBA" id="ARBA00022723"/>
    </source>
</evidence>
<dbReference type="PANTHER" id="PTHR46481:SF10">
    <property type="entry name" value="ZINC FINGER BED DOMAIN-CONTAINING PROTEIN 39"/>
    <property type="match status" value="1"/>
</dbReference>
<dbReference type="Proteomes" id="UP000694888">
    <property type="component" value="Unplaced"/>
</dbReference>
<organism evidence="12 13">
    <name type="scientific">Aplysia californica</name>
    <name type="common">California sea hare</name>
    <dbReference type="NCBI Taxonomy" id="6500"/>
    <lineage>
        <taxon>Eukaryota</taxon>
        <taxon>Metazoa</taxon>
        <taxon>Spiralia</taxon>
        <taxon>Lophotrochozoa</taxon>
        <taxon>Mollusca</taxon>
        <taxon>Gastropoda</taxon>
        <taxon>Heterobranchia</taxon>
        <taxon>Euthyneura</taxon>
        <taxon>Tectipleura</taxon>
        <taxon>Aplysiida</taxon>
        <taxon>Aplysioidea</taxon>
        <taxon>Aplysiidae</taxon>
        <taxon>Aplysia</taxon>
    </lineage>
</organism>
<keyword evidence="4" id="KW-0862">Zinc</keyword>
<dbReference type="SUPFAM" id="SSF57667">
    <property type="entry name" value="beta-beta-alpha zinc fingers"/>
    <property type="match status" value="1"/>
</dbReference>
<dbReference type="InterPro" id="IPR008906">
    <property type="entry name" value="HATC_C_dom"/>
</dbReference>
<evidence type="ECO:0000259" key="11">
    <source>
        <dbReference type="PROSITE" id="PS50808"/>
    </source>
</evidence>
<dbReference type="InterPro" id="IPR003656">
    <property type="entry name" value="Znf_BED"/>
</dbReference>
<dbReference type="RefSeq" id="XP_005113571.2">
    <property type="nucleotide sequence ID" value="XM_005113514.3"/>
</dbReference>
<dbReference type="Pfam" id="PF02892">
    <property type="entry name" value="zf-BED"/>
    <property type="match status" value="1"/>
</dbReference>
<dbReference type="SMART" id="SM00614">
    <property type="entry name" value="ZnF_BED"/>
    <property type="match status" value="1"/>
</dbReference>
<evidence type="ECO:0000256" key="1">
    <source>
        <dbReference type="ARBA" id="ARBA00004123"/>
    </source>
</evidence>
<evidence type="ECO:0000256" key="4">
    <source>
        <dbReference type="ARBA" id="ARBA00022833"/>
    </source>
</evidence>
<evidence type="ECO:0000313" key="12">
    <source>
        <dbReference type="Proteomes" id="UP000694888"/>
    </source>
</evidence>
<evidence type="ECO:0000256" key="6">
    <source>
        <dbReference type="ARBA" id="ARBA00023125"/>
    </source>
</evidence>
<dbReference type="Gene3D" id="1.10.10.1070">
    <property type="entry name" value="Zinc finger, BED domain-containing"/>
    <property type="match status" value="1"/>
</dbReference>
<evidence type="ECO:0000313" key="13">
    <source>
        <dbReference type="RefSeq" id="XP_005113571.2"/>
    </source>
</evidence>
<accession>A0ABM0KBH3</accession>
<dbReference type="InterPro" id="IPR052035">
    <property type="entry name" value="ZnF_BED_domain_contain"/>
</dbReference>
<feature type="compositionally biased region" description="Basic and acidic residues" evidence="10">
    <location>
        <begin position="58"/>
        <end position="72"/>
    </location>
</feature>
<evidence type="ECO:0000256" key="9">
    <source>
        <dbReference type="PROSITE-ProRule" id="PRU00027"/>
    </source>
</evidence>
<feature type="region of interest" description="Disordered" evidence="10">
    <location>
        <begin position="467"/>
        <end position="494"/>
    </location>
</feature>
<keyword evidence="12" id="KW-1185">Reference proteome</keyword>
<dbReference type="PANTHER" id="PTHR46481">
    <property type="entry name" value="ZINC FINGER BED DOMAIN-CONTAINING PROTEIN 4"/>
    <property type="match status" value="1"/>
</dbReference>
<protein>
    <submittedName>
        <fullName evidence="13">Zinc finger BED domain-containing protein 1-like</fullName>
    </submittedName>
</protein>
<keyword evidence="7" id="KW-0804">Transcription</keyword>
<reference evidence="13" key="1">
    <citation type="submission" date="2025-08" db="UniProtKB">
        <authorList>
            <consortium name="RefSeq"/>
        </authorList>
    </citation>
    <scope>IDENTIFICATION</scope>
</reference>
<sequence length="564" mass="64185">MATCRKNASDIWNFMTRTSPTTVACNLCQCIFNHTTGSTSNLRRHLQVKHLSMTGPKPLEKNDESVMKETPRRPGSMTQPTLLTTISNVSKYGADSIKKKALDDLLLEMITRDLQPFSIVEDRGFRGFVRGLDPRYELPSRRTLSRDLLPRKFQAEEQKLKASLESVTHVAITTDLWTSRQTESYITVTAHYFLPLPSWDLQSAVLTTQRVTVDHTAANIAKVLTDIFHHWGIEDKISSIVTDNASTMVSLVKDHLKKHHVRCFAHSLNLIVRDALKNSGELVELITKVKSVVSFFHHSVKATEKLLSFQQNLGRQQRKLIQDVDTRWNSTLHMLRRYEEEHTAVTGALCALSKTTMSLTDAEVDRIRAAIEVLTPFELATKEASTEKHTSLSKMLPTVRQIQEKLSGESSSALRDQLQAELRRRFGSLEDNFTLGAATLLDPRFRRLPFCDQSSAKNVEDRLVSMMQRSEPQQTSATEASQEVNNDGPPAQKKSLWDTYMKKVEQLKKTASPGLTGPYVEMRRYHESEFLSMMEDPVQWWRENCSNFPRLSTLARQFLHIPAT</sequence>
<dbReference type="Pfam" id="PF05699">
    <property type="entry name" value="Dimer_Tnp_hAT"/>
    <property type="match status" value="1"/>
</dbReference>
<evidence type="ECO:0000256" key="5">
    <source>
        <dbReference type="ARBA" id="ARBA00023015"/>
    </source>
</evidence>
<feature type="non-terminal residue" evidence="13">
    <location>
        <position position="564"/>
    </location>
</feature>
<dbReference type="SUPFAM" id="SSF140996">
    <property type="entry name" value="Hermes dimerisation domain"/>
    <property type="match status" value="1"/>
</dbReference>
<evidence type="ECO:0000256" key="3">
    <source>
        <dbReference type="ARBA" id="ARBA00022771"/>
    </source>
</evidence>
<dbReference type="SUPFAM" id="SSF53098">
    <property type="entry name" value="Ribonuclease H-like"/>
    <property type="match status" value="1"/>
</dbReference>
<dbReference type="GeneID" id="101858917"/>
<name>A0ABM0KBH3_APLCA</name>
<keyword evidence="5" id="KW-0805">Transcription regulation</keyword>
<keyword evidence="6" id="KW-0238">DNA-binding</keyword>